<sequence length="129" mass="13728">MVGIVLVSHSNKIAEGIKEVSLQMASQAKIAAAGGTRDERIGTDVNKILEAIQSVYSEDGVIILFDLGSSCMNAEMAIEFLDPDKQNKVEIVDAALVEGAIVAAVESTLNKNITEIKNSIKSTNLPKRA</sequence>
<evidence type="ECO:0000256" key="1">
    <source>
        <dbReference type="ARBA" id="ARBA00001113"/>
    </source>
</evidence>
<protein>
    <recommendedName>
        <fullName evidence="3">phosphoenolpyruvate--glycerone phosphotransferase</fullName>
        <ecNumber evidence="3">2.7.1.121</ecNumber>
    </recommendedName>
</protein>
<dbReference type="RefSeq" id="WP_406786700.1">
    <property type="nucleotide sequence ID" value="NZ_JBJIAA010000004.1"/>
</dbReference>
<evidence type="ECO:0000313" key="7">
    <source>
        <dbReference type="EMBL" id="MFL0250035.1"/>
    </source>
</evidence>
<dbReference type="Pfam" id="PF03610">
    <property type="entry name" value="EIIA-man"/>
    <property type="match status" value="1"/>
</dbReference>
<dbReference type="PANTHER" id="PTHR38594:SF1">
    <property type="entry name" value="PEP-DEPENDENT DIHYDROXYACETONE KINASE, PHOSPHORYL DONOR SUBUNIT DHAM"/>
    <property type="match status" value="1"/>
</dbReference>
<evidence type="ECO:0000256" key="5">
    <source>
        <dbReference type="ARBA" id="ARBA00046577"/>
    </source>
</evidence>
<dbReference type="InterPro" id="IPR012844">
    <property type="entry name" value="DhaM_N"/>
</dbReference>
<dbReference type="SUPFAM" id="SSF53062">
    <property type="entry name" value="PTS system fructose IIA component-like"/>
    <property type="match status" value="1"/>
</dbReference>
<keyword evidence="4 7" id="KW-0808">Transferase</keyword>
<reference evidence="7 8" key="1">
    <citation type="submission" date="2024-11" db="EMBL/GenBank/DDBJ databases">
        <authorList>
            <person name="Heng Y.C."/>
            <person name="Lim A.C.H."/>
            <person name="Lee J.K.Y."/>
            <person name="Kittelmann S."/>
        </authorList>
    </citation>
    <scope>NUCLEOTIDE SEQUENCE [LARGE SCALE GENOMIC DNA]</scope>
    <source>
        <strain evidence="7 8">WILCCON 0114</strain>
    </source>
</reference>
<dbReference type="PANTHER" id="PTHR38594">
    <property type="entry name" value="PEP-DEPENDENT DIHYDROXYACETONE KINASE, PHOSPHORYL DONOR SUBUNIT DHAM"/>
    <property type="match status" value="1"/>
</dbReference>
<gene>
    <name evidence="7" type="primary">dhaM</name>
    <name evidence="7" type="ORF">ACJDT4_06335</name>
</gene>
<dbReference type="NCBIfam" id="TIGR02364">
    <property type="entry name" value="dha_pts"/>
    <property type="match status" value="1"/>
</dbReference>
<dbReference type="PROSITE" id="PS51096">
    <property type="entry name" value="PTS_EIIA_TYPE_4"/>
    <property type="match status" value="1"/>
</dbReference>
<comment type="function">
    <text evidence="2">Component of the dihydroxyacetone kinase complex, which is responsible for the phosphoenolpyruvate (PEP)-dependent phosphorylation of dihydroxyacetone. DhaM serves as the phosphoryl donor. Is phosphorylated by phosphoenolpyruvate in an EI- and HPr-dependent reaction, and a phosphorelay system on histidine residues finally leads to phosphoryl transfer to DhaL and dihydroxyacetone.</text>
</comment>
<proteinExistence type="predicted"/>
<accession>A0ABW8TDJ7</accession>
<dbReference type="GO" id="GO:0047324">
    <property type="term" value="F:phosphoenolpyruvate-glycerone phosphotransferase activity"/>
    <property type="evidence" value="ECO:0007669"/>
    <property type="project" value="UniProtKB-EC"/>
</dbReference>
<dbReference type="EC" id="2.7.1.121" evidence="3"/>
<dbReference type="InterPro" id="IPR004701">
    <property type="entry name" value="PTS_EIIA_man-typ"/>
</dbReference>
<keyword evidence="8" id="KW-1185">Reference proteome</keyword>
<evidence type="ECO:0000256" key="3">
    <source>
        <dbReference type="ARBA" id="ARBA00012095"/>
    </source>
</evidence>
<comment type="subunit">
    <text evidence="5">Homodimer. The dihydroxyacetone kinase complex is composed of a homodimer of DhaM, a homodimer of DhaK and the subunit DhaL.</text>
</comment>
<feature type="domain" description="PTS EIIA type-4" evidence="6">
    <location>
        <begin position="1"/>
        <end position="129"/>
    </location>
</feature>
<evidence type="ECO:0000256" key="4">
    <source>
        <dbReference type="ARBA" id="ARBA00022679"/>
    </source>
</evidence>
<organism evidence="7 8">
    <name type="scientific">Clostridium neuense</name>
    <dbReference type="NCBI Taxonomy" id="1728934"/>
    <lineage>
        <taxon>Bacteria</taxon>
        <taxon>Bacillati</taxon>
        <taxon>Bacillota</taxon>
        <taxon>Clostridia</taxon>
        <taxon>Eubacteriales</taxon>
        <taxon>Clostridiaceae</taxon>
        <taxon>Clostridium</taxon>
    </lineage>
</organism>
<dbReference type="Gene3D" id="3.40.50.510">
    <property type="entry name" value="Phosphotransferase system, mannose-type IIA component"/>
    <property type="match status" value="1"/>
</dbReference>
<evidence type="ECO:0000313" key="8">
    <source>
        <dbReference type="Proteomes" id="UP001623592"/>
    </source>
</evidence>
<dbReference type="Proteomes" id="UP001623592">
    <property type="component" value="Unassembled WGS sequence"/>
</dbReference>
<dbReference type="InterPro" id="IPR036662">
    <property type="entry name" value="PTS_EIIA_man-typ_sf"/>
</dbReference>
<evidence type="ECO:0000256" key="2">
    <source>
        <dbReference type="ARBA" id="ARBA00002788"/>
    </source>
</evidence>
<comment type="catalytic activity">
    <reaction evidence="1">
        <text>dihydroxyacetone + phosphoenolpyruvate = dihydroxyacetone phosphate + pyruvate</text>
        <dbReference type="Rhea" id="RHEA:18381"/>
        <dbReference type="ChEBI" id="CHEBI:15361"/>
        <dbReference type="ChEBI" id="CHEBI:16016"/>
        <dbReference type="ChEBI" id="CHEBI:57642"/>
        <dbReference type="ChEBI" id="CHEBI:58702"/>
        <dbReference type="EC" id="2.7.1.121"/>
    </reaction>
</comment>
<evidence type="ECO:0000259" key="6">
    <source>
        <dbReference type="PROSITE" id="PS51096"/>
    </source>
</evidence>
<comment type="caution">
    <text evidence="7">The sequence shown here is derived from an EMBL/GenBank/DDBJ whole genome shotgun (WGS) entry which is preliminary data.</text>
</comment>
<dbReference type="EMBL" id="JBJIAA010000004">
    <property type="protein sequence ID" value="MFL0250035.1"/>
    <property type="molecule type" value="Genomic_DNA"/>
</dbReference>
<dbReference type="InterPro" id="IPR039643">
    <property type="entry name" value="DhaM"/>
</dbReference>
<name>A0ABW8TDJ7_9CLOT</name>
<keyword evidence="7" id="KW-0418">Kinase</keyword>